<feature type="region of interest" description="Disordered" evidence="1">
    <location>
        <begin position="102"/>
        <end position="128"/>
    </location>
</feature>
<name>A0ABV0ZBJ3_9TELE</name>
<keyword evidence="2" id="KW-1133">Transmembrane helix</keyword>
<accession>A0ABV0ZBJ3</accession>
<feature type="transmembrane region" description="Helical" evidence="2">
    <location>
        <begin position="37"/>
        <end position="57"/>
    </location>
</feature>
<dbReference type="EMBL" id="JAHRIP010057004">
    <property type="protein sequence ID" value="MEQ2302763.1"/>
    <property type="molecule type" value="Genomic_DNA"/>
</dbReference>
<keyword evidence="2" id="KW-0472">Membrane</keyword>
<keyword evidence="4" id="KW-1185">Reference proteome</keyword>
<evidence type="ECO:0000313" key="3">
    <source>
        <dbReference type="EMBL" id="MEQ2302763.1"/>
    </source>
</evidence>
<evidence type="ECO:0000256" key="1">
    <source>
        <dbReference type="SAM" id="MobiDB-lite"/>
    </source>
</evidence>
<reference evidence="3 4" key="1">
    <citation type="submission" date="2021-06" db="EMBL/GenBank/DDBJ databases">
        <authorList>
            <person name="Palmer J.M."/>
        </authorList>
    </citation>
    <scope>NUCLEOTIDE SEQUENCE [LARGE SCALE GENOMIC DNA]</scope>
    <source>
        <strain evidence="3 4">AS_MEX2019</strain>
        <tissue evidence="3">Muscle</tissue>
    </source>
</reference>
<evidence type="ECO:0000256" key="2">
    <source>
        <dbReference type="SAM" id="Phobius"/>
    </source>
</evidence>
<gene>
    <name evidence="3" type="ORF">AMECASPLE_010055</name>
</gene>
<sequence length="164" mass="18886">MRGSCLTQNGAWFKSQKERGNHRVRLRELYRSQRTHLSSLSLGLGFFSNLFLLPLLFSLQGHSCPFFLRISSVPPAPRFHLPPFTLLWLILDTNNHRRQARIQGCSNQQDSRRDSARRGFNESEASSAGGVGGVWWGFEIYANDMHTPKRDQGCRRGRRWPSSR</sequence>
<proteinExistence type="predicted"/>
<dbReference type="Proteomes" id="UP001469553">
    <property type="component" value="Unassembled WGS sequence"/>
</dbReference>
<organism evidence="3 4">
    <name type="scientific">Ameca splendens</name>
    <dbReference type="NCBI Taxonomy" id="208324"/>
    <lineage>
        <taxon>Eukaryota</taxon>
        <taxon>Metazoa</taxon>
        <taxon>Chordata</taxon>
        <taxon>Craniata</taxon>
        <taxon>Vertebrata</taxon>
        <taxon>Euteleostomi</taxon>
        <taxon>Actinopterygii</taxon>
        <taxon>Neopterygii</taxon>
        <taxon>Teleostei</taxon>
        <taxon>Neoteleostei</taxon>
        <taxon>Acanthomorphata</taxon>
        <taxon>Ovalentaria</taxon>
        <taxon>Atherinomorphae</taxon>
        <taxon>Cyprinodontiformes</taxon>
        <taxon>Goodeidae</taxon>
        <taxon>Ameca</taxon>
    </lineage>
</organism>
<comment type="caution">
    <text evidence="3">The sequence shown here is derived from an EMBL/GenBank/DDBJ whole genome shotgun (WGS) entry which is preliminary data.</text>
</comment>
<evidence type="ECO:0000313" key="4">
    <source>
        <dbReference type="Proteomes" id="UP001469553"/>
    </source>
</evidence>
<protein>
    <submittedName>
        <fullName evidence="3">Uncharacterized protein</fullName>
    </submittedName>
</protein>
<keyword evidence="2" id="KW-0812">Transmembrane</keyword>
<feature type="compositionally biased region" description="Basic and acidic residues" evidence="1">
    <location>
        <begin position="110"/>
        <end position="121"/>
    </location>
</feature>